<accession>A0A832H3H1</accession>
<dbReference type="Pfam" id="PF05015">
    <property type="entry name" value="HigB-like_toxin"/>
    <property type="match status" value="1"/>
</dbReference>
<dbReference type="PANTHER" id="PTHR40266:SF2">
    <property type="entry name" value="TOXIN HIGB-1"/>
    <property type="match status" value="1"/>
</dbReference>
<dbReference type="Gene3D" id="3.30.2310.20">
    <property type="entry name" value="RelE-like"/>
    <property type="match status" value="1"/>
</dbReference>
<organism evidence="1">
    <name type="scientific">Oscillatoriales cyanobacterium SpSt-402</name>
    <dbReference type="NCBI Taxonomy" id="2282168"/>
    <lineage>
        <taxon>Bacteria</taxon>
        <taxon>Bacillati</taxon>
        <taxon>Cyanobacteriota</taxon>
        <taxon>Cyanophyceae</taxon>
        <taxon>Oscillatoriophycideae</taxon>
        <taxon>Oscillatoriales</taxon>
    </lineage>
</organism>
<gene>
    <name evidence="1" type="ORF">ENR47_11490</name>
</gene>
<dbReference type="SUPFAM" id="SSF143011">
    <property type="entry name" value="RelE-like"/>
    <property type="match status" value="1"/>
</dbReference>
<dbReference type="InterPro" id="IPR035093">
    <property type="entry name" value="RelE/ParE_toxin_dom_sf"/>
</dbReference>
<dbReference type="InterPro" id="IPR007711">
    <property type="entry name" value="HigB-1"/>
</dbReference>
<sequence length="98" mass="11655">MEVEFADAEIEDMVYNANYKGKVSAQLVRAVRKLINLLIQAANRTDLYNLRSLHLEKLKGERKHQHSMRINDQYRLIVEFRKKNAHEKVYIIEIGDYH</sequence>
<name>A0A832H3H1_9CYAN</name>
<proteinExistence type="predicted"/>
<dbReference type="AlphaFoldDB" id="A0A832H3H1"/>
<dbReference type="EMBL" id="DSRD01000714">
    <property type="protein sequence ID" value="HGW94889.1"/>
    <property type="molecule type" value="Genomic_DNA"/>
</dbReference>
<comment type="caution">
    <text evidence="1">The sequence shown here is derived from an EMBL/GenBank/DDBJ whole genome shotgun (WGS) entry which is preliminary data.</text>
</comment>
<evidence type="ECO:0000313" key="1">
    <source>
        <dbReference type="EMBL" id="HGW94889.1"/>
    </source>
</evidence>
<dbReference type="PANTHER" id="PTHR40266">
    <property type="entry name" value="TOXIN HIGB-1"/>
    <property type="match status" value="1"/>
</dbReference>
<reference evidence="1" key="1">
    <citation type="journal article" date="2020" name="mSystems">
        <title>Genome- and Community-Level Interaction Insights into Carbon Utilization and Element Cycling Functions of Hydrothermarchaeota in Hydrothermal Sediment.</title>
        <authorList>
            <person name="Zhou Z."/>
            <person name="Liu Y."/>
            <person name="Xu W."/>
            <person name="Pan J."/>
            <person name="Luo Z.H."/>
            <person name="Li M."/>
        </authorList>
    </citation>
    <scope>NUCLEOTIDE SEQUENCE [LARGE SCALE GENOMIC DNA]</scope>
    <source>
        <strain evidence="1">SpSt-402</strain>
    </source>
</reference>
<protein>
    <submittedName>
        <fullName evidence="1">Plasmid maintenance system killer protein</fullName>
    </submittedName>
</protein>